<dbReference type="Proteomes" id="UP001220400">
    <property type="component" value="Segment"/>
</dbReference>
<sequence length="284" mass="32476">MTLKLQALTDALDKGGNLNCDREFTERVQRRLSEATGHPDDPTVRYRASSIGKPWVVQTLDKWYGGKRQYTVAQCMTMLQGMLSQEYIAEMLHLMDYEFEQEVTLKYKTVMGHADIVVHNGGEIHVLECKSMGTHLVNPFANNPNDDYGYLSQLAFYWRCIADAHPTKKVTASFVLYDRGNSRIKCVPLTESAMNRKVDRIQLAVDILTKIEPYDIDTLLREVVIPPTVDGKIMGGIARTRWARILYAPHETGTGVVYRLREPEDIAQMLRNLPQERQDLEELL</sequence>
<keyword evidence="2" id="KW-1185">Reference proteome</keyword>
<dbReference type="SUPFAM" id="SSF52980">
    <property type="entry name" value="Restriction endonuclease-like"/>
    <property type="match status" value="1"/>
</dbReference>
<gene>
    <name evidence="1" type="ORF">LPP1_g24</name>
</gene>
<dbReference type="EMBL" id="OP589309">
    <property type="protein sequence ID" value="UZV39950.1"/>
    <property type="molecule type" value="Genomic_DNA"/>
</dbReference>
<dbReference type="InterPro" id="IPR011335">
    <property type="entry name" value="Restrct_endonuc-II-like"/>
</dbReference>
<evidence type="ECO:0000313" key="1">
    <source>
        <dbReference type="EMBL" id="UZV39950.1"/>
    </source>
</evidence>
<proteinExistence type="predicted"/>
<reference evidence="1" key="1">
    <citation type="journal article" date="2023" name="Harmful Algae">
        <title>Sequencing the genomes of LPP-1, the first isolated cyanophage, and its relative LPP-2 reveal different integration mechanisms in closely related phages.</title>
        <authorList>
            <person name="Shaalan H."/>
            <person name="Cattan-Tsaushu E."/>
            <person name="Li K."/>
            <person name="Avrani S."/>
        </authorList>
    </citation>
    <scope>NUCLEOTIDE SEQUENCE</scope>
</reference>
<organism evidence="1 2">
    <name type="scientific">Leptolyngbya phage LPP-1</name>
    <dbReference type="NCBI Taxonomy" id="2996049"/>
    <lineage>
        <taxon>Viruses</taxon>
        <taxon>Duplodnaviria</taxon>
        <taxon>Heunggongvirae</taxon>
        <taxon>Uroviricota</taxon>
        <taxon>Caudoviricetes</taxon>
        <taxon>Saffermanviridae</taxon>
        <taxon>Morrisvirus</taxon>
        <taxon>Morrisvirus LPP1</taxon>
    </lineage>
</organism>
<protein>
    <submittedName>
        <fullName evidence="1">Uncharacterized protein</fullName>
    </submittedName>
</protein>
<dbReference type="Gene3D" id="3.90.320.10">
    <property type="match status" value="1"/>
</dbReference>
<accession>A0AAE9TI96</accession>
<name>A0AAE9TI96_9CAUD</name>
<dbReference type="InterPro" id="IPR011604">
    <property type="entry name" value="PDDEXK-like_dom_sf"/>
</dbReference>
<evidence type="ECO:0000313" key="2">
    <source>
        <dbReference type="Proteomes" id="UP001220400"/>
    </source>
</evidence>